<dbReference type="InterPro" id="IPR005064">
    <property type="entry name" value="BUG"/>
</dbReference>
<dbReference type="Gene3D" id="3.40.190.150">
    <property type="entry name" value="Bordetella uptake gene, domain 1"/>
    <property type="match status" value="1"/>
</dbReference>
<feature type="chain" id="PRO_5014640326" evidence="2">
    <location>
        <begin position="23"/>
        <end position="320"/>
    </location>
</feature>
<dbReference type="InterPro" id="IPR042100">
    <property type="entry name" value="Bug_dom1"/>
</dbReference>
<organism evidence="3 4">
    <name type="scientific">Halomonas heilongjiangensis</name>
    <dbReference type="NCBI Taxonomy" id="1387883"/>
    <lineage>
        <taxon>Bacteria</taxon>
        <taxon>Pseudomonadati</taxon>
        <taxon>Pseudomonadota</taxon>
        <taxon>Gammaproteobacteria</taxon>
        <taxon>Oceanospirillales</taxon>
        <taxon>Halomonadaceae</taxon>
        <taxon>Halomonas</taxon>
    </lineage>
</organism>
<dbReference type="CDD" id="cd07012">
    <property type="entry name" value="PBP2_Bug_TTT"/>
    <property type="match status" value="1"/>
</dbReference>
<evidence type="ECO:0000256" key="2">
    <source>
        <dbReference type="SAM" id="SignalP"/>
    </source>
</evidence>
<evidence type="ECO:0000256" key="1">
    <source>
        <dbReference type="ARBA" id="ARBA00006987"/>
    </source>
</evidence>
<dbReference type="PANTHER" id="PTHR42928:SF5">
    <property type="entry name" value="BLR1237 PROTEIN"/>
    <property type="match status" value="1"/>
</dbReference>
<reference evidence="3 4" key="1">
    <citation type="submission" date="2018-01" db="EMBL/GenBank/DDBJ databases">
        <title>Halomonas endophytica sp. nov., isolated from storage liquid in the stems of Populus euphratica.</title>
        <authorList>
            <person name="Chen C."/>
        </authorList>
    </citation>
    <scope>NUCLEOTIDE SEQUENCE [LARGE SCALE GENOMIC DNA]</scope>
    <source>
        <strain evidence="3 4">DSM 26881</strain>
    </source>
</reference>
<sequence length="320" mass="34324">MKATLLFTAAAISAAAFTPVMASDYPNRPIEIIVPAPAGGGTDNVARMLNQYLEQELGQPAAVLNIAGGGGAIGVNQLARSRPDGYTLLSTWNSPITTVPHMQRVQYSYETLTPITSTSQSAYTLCVSPDFPAENAEEFLAELQANPGQYTYGNDGVGGTMRLAAERIFDAFDITARPIPFGGAGETLQNFLGGHVDIYGGSITPVLPYVEDDQTKCLLVTSADDNEALPQASGLAALGHPELETVLWRMMLGPEGMDEERAEVVADAVARAVEHPEFRDFLTAQGETLNLVRGEELRDRLRLETEAIGETLESLGLKQH</sequence>
<dbReference type="Proteomes" id="UP000235346">
    <property type="component" value="Unassembled WGS sequence"/>
</dbReference>
<keyword evidence="4" id="KW-1185">Reference proteome</keyword>
<accession>A0A2N7TJW8</accession>
<gene>
    <name evidence="3" type="ORF">C1H66_14610</name>
</gene>
<comment type="similarity">
    <text evidence="1">Belongs to the UPF0065 (bug) family.</text>
</comment>
<protein>
    <submittedName>
        <fullName evidence="3">Tripartite tricarboxylate transporter substrate binding protein</fullName>
    </submittedName>
</protein>
<dbReference type="Gene3D" id="3.40.190.10">
    <property type="entry name" value="Periplasmic binding protein-like II"/>
    <property type="match status" value="1"/>
</dbReference>
<dbReference type="OrthoDB" id="5171643at2"/>
<dbReference type="AlphaFoldDB" id="A0A2N7TJW8"/>
<keyword evidence="2" id="KW-0732">Signal</keyword>
<dbReference type="PANTHER" id="PTHR42928">
    <property type="entry name" value="TRICARBOXYLATE-BINDING PROTEIN"/>
    <property type="match status" value="1"/>
</dbReference>
<feature type="signal peptide" evidence="2">
    <location>
        <begin position="1"/>
        <end position="22"/>
    </location>
</feature>
<proteinExistence type="inferred from homology"/>
<dbReference type="EMBL" id="PNRE01000065">
    <property type="protein sequence ID" value="PMR68480.1"/>
    <property type="molecule type" value="Genomic_DNA"/>
</dbReference>
<dbReference type="Pfam" id="PF03401">
    <property type="entry name" value="TctC"/>
    <property type="match status" value="1"/>
</dbReference>
<comment type="caution">
    <text evidence="3">The sequence shown here is derived from an EMBL/GenBank/DDBJ whole genome shotgun (WGS) entry which is preliminary data.</text>
</comment>
<dbReference type="PIRSF" id="PIRSF017082">
    <property type="entry name" value="YflP"/>
    <property type="match status" value="1"/>
</dbReference>
<evidence type="ECO:0000313" key="3">
    <source>
        <dbReference type="EMBL" id="PMR68480.1"/>
    </source>
</evidence>
<dbReference type="RefSeq" id="WP_102628614.1">
    <property type="nucleotide sequence ID" value="NZ_PDOH01000060.1"/>
</dbReference>
<evidence type="ECO:0000313" key="4">
    <source>
        <dbReference type="Proteomes" id="UP000235346"/>
    </source>
</evidence>
<name>A0A2N7TJW8_9GAMM</name>